<dbReference type="InterPro" id="IPR041120">
    <property type="entry name" value="PIN_9"/>
</dbReference>
<protein>
    <recommendedName>
        <fullName evidence="1">VapC9 PIN-like domain-containing protein</fullName>
    </recommendedName>
</protein>
<feature type="domain" description="VapC9 PIN-like" evidence="1">
    <location>
        <begin position="16"/>
        <end position="132"/>
    </location>
</feature>
<organism evidence="2 3">
    <name type="scientific">Thermoproteota archaeon</name>
    <dbReference type="NCBI Taxonomy" id="2056631"/>
    <lineage>
        <taxon>Archaea</taxon>
        <taxon>Thermoproteota</taxon>
    </lineage>
</organism>
<dbReference type="InterPro" id="IPR029060">
    <property type="entry name" value="PIN-like_dom_sf"/>
</dbReference>
<gene>
    <name evidence="2" type="ORF">DRJ21_00210</name>
</gene>
<reference evidence="2 3" key="1">
    <citation type="submission" date="2018-06" db="EMBL/GenBank/DDBJ databases">
        <title>Extensive metabolic versatility and redundancy in microbially diverse, dynamic hydrothermal sediments.</title>
        <authorList>
            <person name="Dombrowski N."/>
            <person name="Teske A."/>
            <person name="Baker B.J."/>
        </authorList>
    </citation>
    <scope>NUCLEOTIDE SEQUENCE [LARGE SCALE GENOMIC DNA]</scope>
    <source>
        <strain evidence="2">B30_G17</strain>
    </source>
</reference>
<name>A0A497EWL0_9CREN</name>
<evidence type="ECO:0000313" key="3">
    <source>
        <dbReference type="Proteomes" id="UP000281962"/>
    </source>
</evidence>
<evidence type="ECO:0000259" key="1">
    <source>
        <dbReference type="Pfam" id="PF18477"/>
    </source>
</evidence>
<evidence type="ECO:0000313" key="2">
    <source>
        <dbReference type="EMBL" id="RLE51412.1"/>
    </source>
</evidence>
<dbReference type="Pfam" id="PF18477">
    <property type="entry name" value="PIN_9"/>
    <property type="match status" value="1"/>
</dbReference>
<proteinExistence type="predicted"/>
<sequence>MVSLKGDFMRREKIKVIFDTNMLLLSVQKPLDIFSEVGRVLNAAYTPAVLTATINDLNRMLTSGRPKEKIESKLALELAKKCEIIEYEASVDNADRAIIEYARKNRVIVATNDIELRRRLRKLGIPVIFLRGFDHLELEGEIY</sequence>
<dbReference type="CDD" id="cd09879">
    <property type="entry name" value="PIN_VapC_AF0591-like"/>
    <property type="match status" value="1"/>
</dbReference>
<dbReference type="Proteomes" id="UP000281962">
    <property type="component" value="Unassembled WGS sequence"/>
</dbReference>
<dbReference type="AlphaFoldDB" id="A0A497EWL0"/>
<dbReference type="SUPFAM" id="SSF88723">
    <property type="entry name" value="PIN domain-like"/>
    <property type="match status" value="1"/>
</dbReference>
<accession>A0A497EWL0</accession>
<dbReference type="Gene3D" id="3.40.50.1010">
    <property type="entry name" value="5'-nuclease"/>
    <property type="match status" value="1"/>
</dbReference>
<comment type="caution">
    <text evidence="2">The sequence shown here is derived from an EMBL/GenBank/DDBJ whole genome shotgun (WGS) entry which is preliminary data.</text>
</comment>
<dbReference type="PANTHER" id="PTHR12416">
    <property type="entry name" value="RRNA-PROCESSING PROTEIN UTP23 HOMOLOG"/>
    <property type="match status" value="1"/>
</dbReference>
<dbReference type="EMBL" id="QMQY01000003">
    <property type="protein sequence ID" value="RLE51412.1"/>
    <property type="molecule type" value="Genomic_DNA"/>
</dbReference>